<feature type="non-terminal residue" evidence="1">
    <location>
        <position position="1"/>
    </location>
</feature>
<dbReference type="EMBL" id="JABBWD010000054">
    <property type="protein sequence ID" value="KAG1772223.1"/>
    <property type="molecule type" value="Genomic_DNA"/>
</dbReference>
<dbReference type="OrthoDB" id="2666528at2759"/>
<feature type="non-terminal residue" evidence="1">
    <location>
        <position position="80"/>
    </location>
</feature>
<dbReference type="Proteomes" id="UP000714275">
    <property type="component" value="Unassembled WGS sequence"/>
</dbReference>
<sequence>GTPWRAPPAPSSRWLVMQTAPSRSQSPQAVHYNLIHGRLLVDGKPLGRLPSIIVQHPIYQAIFGDQVLDIVPADIPGMEY</sequence>
<proteinExistence type="predicted"/>
<name>A0A9P6ZMA3_9AGAM</name>
<protein>
    <submittedName>
        <fullName evidence="1">Uncharacterized protein</fullName>
    </submittedName>
</protein>
<reference evidence="1" key="1">
    <citation type="journal article" date="2020" name="New Phytol.">
        <title>Comparative genomics reveals dynamic genome evolution in host specialist ectomycorrhizal fungi.</title>
        <authorList>
            <person name="Lofgren L.A."/>
            <person name="Nguyen N.H."/>
            <person name="Vilgalys R."/>
            <person name="Ruytinx J."/>
            <person name="Liao H.L."/>
            <person name="Branco S."/>
            <person name="Kuo A."/>
            <person name="LaButti K."/>
            <person name="Lipzen A."/>
            <person name="Andreopoulos W."/>
            <person name="Pangilinan J."/>
            <person name="Riley R."/>
            <person name="Hundley H."/>
            <person name="Na H."/>
            <person name="Barry K."/>
            <person name="Grigoriev I.V."/>
            <person name="Stajich J.E."/>
            <person name="Kennedy P.G."/>
        </authorList>
    </citation>
    <scope>NUCLEOTIDE SEQUENCE</scope>
    <source>
        <strain evidence="1">DOB743</strain>
    </source>
</reference>
<gene>
    <name evidence="1" type="ORF">EV702DRAFT_951719</name>
</gene>
<accession>A0A9P6ZMA3</accession>
<dbReference type="AlphaFoldDB" id="A0A9P6ZMA3"/>
<organism evidence="1 2">
    <name type="scientific">Suillus placidus</name>
    <dbReference type="NCBI Taxonomy" id="48579"/>
    <lineage>
        <taxon>Eukaryota</taxon>
        <taxon>Fungi</taxon>
        <taxon>Dikarya</taxon>
        <taxon>Basidiomycota</taxon>
        <taxon>Agaricomycotina</taxon>
        <taxon>Agaricomycetes</taxon>
        <taxon>Agaricomycetidae</taxon>
        <taxon>Boletales</taxon>
        <taxon>Suillineae</taxon>
        <taxon>Suillaceae</taxon>
        <taxon>Suillus</taxon>
    </lineage>
</organism>
<comment type="caution">
    <text evidence="1">The sequence shown here is derived from an EMBL/GenBank/DDBJ whole genome shotgun (WGS) entry which is preliminary data.</text>
</comment>
<keyword evidence="2" id="KW-1185">Reference proteome</keyword>
<evidence type="ECO:0000313" key="2">
    <source>
        <dbReference type="Proteomes" id="UP000714275"/>
    </source>
</evidence>
<evidence type="ECO:0000313" key="1">
    <source>
        <dbReference type="EMBL" id="KAG1772223.1"/>
    </source>
</evidence>